<evidence type="ECO:0000259" key="1">
    <source>
        <dbReference type="PROSITE" id="PS51186"/>
    </source>
</evidence>
<dbReference type="InterPro" id="IPR016181">
    <property type="entry name" value="Acyl_CoA_acyltransferase"/>
</dbReference>
<dbReference type="InterPro" id="IPR000182">
    <property type="entry name" value="GNAT_dom"/>
</dbReference>
<keyword evidence="2" id="KW-0808">Transferase</keyword>
<keyword evidence="2" id="KW-0012">Acyltransferase</keyword>
<dbReference type="RefSeq" id="YP_009329072.1">
    <property type="nucleotide sequence ID" value="NC_032108.1"/>
</dbReference>
<dbReference type="Pfam" id="PF00583">
    <property type="entry name" value="Acetyltransf_1"/>
    <property type="match status" value="1"/>
</dbReference>
<evidence type="ECO:0000313" key="2">
    <source>
        <dbReference type="EMBL" id="SHO33200.1"/>
    </source>
</evidence>
<accession>A0A1M7XUF4</accession>
<dbReference type="Proteomes" id="UP000201465">
    <property type="component" value="Segment"/>
</dbReference>
<feature type="domain" description="N-acetyltransferase" evidence="1">
    <location>
        <begin position="43"/>
        <end position="214"/>
    </location>
</feature>
<gene>
    <name evidence="2" type="ORF">BQ3484_132</name>
</gene>
<reference evidence="2 3" key="1">
    <citation type="submission" date="2016-11" db="EMBL/GenBank/DDBJ databases">
        <authorList>
            <consortium name="Urmite Genomes"/>
        </authorList>
    </citation>
    <scope>NUCLEOTIDE SEQUENCE [LARGE SCALE GENOMIC DNA]</scope>
    <source>
        <strain evidence="2 3">A11</strain>
    </source>
</reference>
<sequence>MHYEFFVGPVNLEEIYPGIVERSARVYTEEYDVYYILYEGREVEVRPFDIGWRTLDYNQAIEEYIRRFQPDLRFRSTLPTLSRKVKIEQTWKPYHILWQDHEWLSLLMEEDKIIGFYRGETYEDDLGRRYSAHSYVSINPEYQGRGLCREFVQFTYDKLFSITRVEYISIVVASKLKAGACRCYIRAAKDLGLYVFGAFNHSGTYRVREVDDCNQGNLYELIFTFLPRVDETMIEFSNM</sequence>
<dbReference type="GO" id="GO:0016747">
    <property type="term" value="F:acyltransferase activity, transferring groups other than amino-acyl groups"/>
    <property type="evidence" value="ECO:0007669"/>
    <property type="project" value="InterPro"/>
</dbReference>
<dbReference type="Gene3D" id="3.40.630.30">
    <property type="match status" value="1"/>
</dbReference>
<dbReference type="KEGG" id="vg:30523077"/>
<dbReference type="EMBL" id="LT671577">
    <property type="protein sequence ID" value="SHO33200.1"/>
    <property type="molecule type" value="Genomic_DNA"/>
</dbReference>
<name>A0A1M7XUF4_9VIRU</name>
<evidence type="ECO:0000313" key="3">
    <source>
        <dbReference type="Proteomes" id="UP000201465"/>
    </source>
</evidence>
<keyword evidence="3" id="KW-1185">Reference proteome</keyword>
<dbReference type="PROSITE" id="PS51186">
    <property type="entry name" value="GNAT"/>
    <property type="match status" value="1"/>
</dbReference>
<proteinExistence type="predicted"/>
<dbReference type="SUPFAM" id="SSF55729">
    <property type="entry name" value="Acyl-CoA N-acyltransferases (Nat)"/>
    <property type="match status" value="1"/>
</dbReference>
<organism evidence="2 3">
    <name type="scientific">Cedratvirus A11</name>
    <dbReference type="NCBI Taxonomy" id="1903266"/>
    <lineage>
        <taxon>Viruses</taxon>
        <taxon>Pithoviruses</taxon>
        <taxon>Orthocedratvirinae</taxon>
        <taxon>Alphacedratvirus</taxon>
        <taxon>Alphacedratvirus aljazairmassiliense</taxon>
    </lineage>
</organism>
<dbReference type="GeneID" id="30523077"/>
<dbReference type="OrthoDB" id="34081at10239"/>
<protein>
    <submittedName>
        <fullName evidence="2">Acyl-CoA N-acyltransferase</fullName>
    </submittedName>
</protein>